<dbReference type="Proteomes" id="UP001446337">
    <property type="component" value="Chromosome"/>
</dbReference>
<gene>
    <name evidence="2" type="ORF">AAIK43_18140</name>
    <name evidence="1" type="ORF">FOC81_04510</name>
</gene>
<evidence type="ECO:0000313" key="2">
    <source>
        <dbReference type="EMBL" id="XAN13338.1"/>
    </source>
</evidence>
<keyword evidence="4" id="KW-1185">Reference proteome</keyword>
<dbReference type="Proteomes" id="UP000509782">
    <property type="component" value="Chromosome"/>
</dbReference>
<evidence type="ECO:0000313" key="1">
    <source>
        <dbReference type="EMBL" id="QKQ45994.1"/>
    </source>
</evidence>
<accession>A0A6N0JFU0</accession>
<dbReference type="AlphaFoldDB" id="A0A6N0JFU0"/>
<proteinExistence type="predicted"/>
<protein>
    <recommendedName>
        <fullName evidence="5">MaoC family dehydratase</fullName>
    </recommendedName>
</protein>
<reference evidence="2 4" key="2">
    <citation type="submission" date="2024-05" db="EMBL/GenBank/DDBJ databases">
        <title>Achromobacter denitrificans. BP1, complete genome.</title>
        <authorList>
            <person name="Zhang B."/>
        </authorList>
    </citation>
    <scope>NUCLEOTIDE SEQUENCE [LARGE SCALE GENOMIC DNA]</scope>
    <source>
        <strain evidence="2 4">BP1</strain>
    </source>
</reference>
<dbReference type="EMBL" id="CP054569">
    <property type="protein sequence ID" value="QKQ45994.1"/>
    <property type="molecule type" value="Genomic_DNA"/>
</dbReference>
<evidence type="ECO:0008006" key="5">
    <source>
        <dbReference type="Google" id="ProtNLM"/>
    </source>
</evidence>
<dbReference type="EMBL" id="CP154792">
    <property type="protein sequence ID" value="XAN13338.1"/>
    <property type="molecule type" value="Genomic_DNA"/>
</dbReference>
<organism evidence="1 3">
    <name type="scientific">Achromobacter denitrificans</name>
    <name type="common">Alcaligenes denitrificans</name>
    <dbReference type="NCBI Taxonomy" id="32002"/>
    <lineage>
        <taxon>Bacteria</taxon>
        <taxon>Pseudomonadati</taxon>
        <taxon>Pseudomonadota</taxon>
        <taxon>Betaproteobacteria</taxon>
        <taxon>Burkholderiales</taxon>
        <taxon>Alcaligenaceae</taxon>
        <taxon>Achromobacter</taxon>
    </lineage>
</organism>
<sequence>MSELYTYERFTPGALLGAWEEPLDPGLAALWERLFGNQPQDAPARQAGLAVALMMRAYLNVVTPRPPGNIHARQVLAVQALPQAGELVRSSIRCLGKEMRRDRRYLQLEVSGAGEDGRALYTGQMNLIWAA</sequence>
<dbReference type="RefSeq" id="WP_174715804.1">
    <property type="nucleotide sequence ID" value="NZ_CP054569.1"/>
</dbReference>
<name>A0A6N0JFU0_ACHDE</name>
<evidence type="ECO:0000313" key="4">
    <source>
        <dbReference type="Proteomes" id="UP001446337"/>
    </source>
</evidence>
<reference evidence="1 3" key="1">
    <citation type="submission" date="2020-05" db="EMBL/GenBank/DDBJ databases">
        <title>FDA dAtabase for Regulatory Grade micrObial Sequences (FDA-ARGOS): Supporting development and validation of Infectious Disease Dx tests.</title>
        <authorList>
            <person name="Sproer C."/>
            <person name="Gronow S."/>
            <person name="Severitt S."/>
            <person name="Schroder I."/>
            <person name="Tallon L."/>
            <person name="Sadzewicz L."/>
            <person name="Zhao X."/>
            <person name="Vavikolanu K."/>
            <person name="Mehta A."/>
            <person name="Aluvathingal J."/>
            <person name="Nadendla S."/>
            <person name="Myers T."/>
            <person name="Yan Y."/>
            <person name="Sichtig H."/>
        </authorList>
    </citation>
    <scope>NUCLEOTIDE SEQUENCE [LARGE SCALE GENOMIC DNA]</scope>
    <source>
        <strain evidence="1 3">FDAARGOS_787</strain>
    </source>
</reference>
<evidence type="ECO:0000313" key="3">
    <source>
        <dbReference type="Proteomes" id="UP000509782"/>
    </source>
</evidence>